<protein>
    <submittedName>
        <fullName evidence="1">SFRICE_010889</fullName>
    </submittedName>
</protein>
<name>A0A2H1V4D2_SPOFR</name>
<sequence>MGLIAQMVKRIGKGVLGPPVTSLTQRNLTQALFHVGFLCVRGITSVEPAYSCRSGRAMLRHERVGSTSGTAVLREFQGKAAGPFRNPLLDVNKMIPFK</sequence>
<evidence type="ECO:0000313" key="1">
    <source>
        <dbReference type="EMBL" id="SOQ35710.1"/>
    </source>
</evidence>
<dbReference type="EMBL" id="ODYU01000614">
    <property type="protein sequence ID" value="SOQ35710.1"/>
    <property type="molecule type" value="Genomic_DNA"/>
</dbReference>
<accession>A0A2H1V4D2</accession>
<gene>
    <name evidence="1" type="ORF">SFRICE_010889</name>
</gene>
<proteinExistence type="predicted"/>
<dbReference type="AlphaFoldDB" id="A0A2H1V4D2"/>
<organism evidence="1">
    <name type="scientific">Spodoptera frugiperda</name>
    <name type="common">Fall armyworm</name>
    <dbReference type="NCBI Taxonomy" id="7108"/>
    <lineage>
        <taxon>Eukaryota</taxon>
        <taxon>Metazoa</taxon>
        <taxon>Ecdysozoa</taxon>
        <taxon>Arthropoda</taxon>
        <taxon>Hexapoda</taxon>
        <taxon>Insecta</taxon>
        <taxon>Pterygota</taxon>
        <taxon>Neoptera</taxon>
        <taxon>Endopterygota</taxon>
        <taxon>Lepidoptera</taxon>
        <taxon>Glossata</taxon>
        <taxon>Ditrysia</taxon>
        <taxon>Noctuoidea</taxon>
        <taxon>Noctuidae</taxon>
        <taxon>Amphipyrinae</taxon>
        <taxon>Spodoptera</taxon>
    </lineage>
</organism>
<reference evidence="1" key="1">
    <citation type="submission" date="2016-07" db="EMBL/GenBank/DDBJ databases">
        <authorList>
            <person name="Bretaudeau A."/>
        </authorList>
    </citation>
    <scope>NUCLEOTIDE SEQUENCE</scope>
    <source>
        <strain evidence="1">Rice</strain>
        <tissue evidence="1">Whole body</tissue>
    </source>
</reference>